<sequence>MVKELPMELIDNIVDHLWDDKPSLCRCALVSPTWLRTSRYHLYRGNACLSSSKNLESLVAASKVSHVAASLRSMGSLCLEDGDPAWVHRFPLVLGRVLSEIQELHIFRLTWEVVVMHPDTLTIGLMQFHRVTQLGLFDCSFRNFRQLQRLICALPQLRDLRISRVSSKKPSLLAAESMFRPPPLTDVFLYNIVDQLLASDFLDCLVYPSSVTLRSLRLEVPRKLIPRVVTVLDAAKPSLEHLHLILEESVSASDLVELDVRRCTALRRLDLTYVHRMSLADILRLVPDSGIGQLWISMRPGSVKREWQSASNILGEKRFSKLHEFGIRILDESLSEEEKQQIKDGFEVLRGRGVKVVMHFD</sequence>
<dbReference type="EMBL" id="BFAD01000019">
    <property type="protein sequence ID" value="GBE90167.1"/>
    <property type="molecule type" value="Genomic_DNA"/>
</dbReference>
<accession>A0A401H6U6</accession>
<name>A0A401H6U6_9APHY</name>
<dbReference type="AlphaFoldDB" id="A0A401H6U6"/>
<dbReference type="RefSeq" id="XP_027621080.1">
    <property type="nucleotide sequence ID" value="XM_027765279.1"/>
</dbReference>
<organism evidence="1 2">
    <name type="scientific">Sparassis crispa</name>
    <dbReference type="NCBI Taxonomy" id="139825"/>
    <lineage>
        <taxon>Eukaryota</taxon>
        <taxon>Fungi</taxon>
        <taxon>Dikarya</taxon>
        <taxon>Basidiomycota</taxon>
        <taxon>Agaricomycotina</taxon>
        <taxon>Agaricomycetes</taxon>
        <taxon>Polyporales</taxon>
        <taxon>Sparassidaceae</taxon>
        <taxon>Sparassis</taxon>
    </lineage>
</organism>
<evidence type="ECO:0000313" key="2">
    <source>
        <dbReference type="Proteomes" id="UP000287166"/>
    </source>
</evidence>
<dbReference type="InterPro" id="IPR032675">
    <property type="entry name" value="LRR_dom_sf"/>
</dbReference>
<evidence type="ECO:0000313" key="1">
    <source>
        <dbReference type="EMBL" id="GBE90167.1"/>
    </source>
</evidence>
<dbReference type="InParanoid" id="A0A401H6U6"/>
<evidence type="ECO:0008006" key="3">
    <source>
        <dbReference type="Google" id="ProtNLM"/>
    </source>
</evidence>
<dbReference type="InterPro" id="IPR036047">
    <property type="entry name" value="F-box-like_dom_sf"/>
</dbReference>
<comment type="caution">
    <text evidence="1">The sequence shown here is derived from an EMBL/GenBank/DDBJ whole genome shotgun (WGS) entry which is preliminary data.</text>
</comment>
<dbReference type="GeneID" id="38787084"/>
<dbReference type="STRING" id="139825.A0A401H6U6"/>
<reference evidence="1 2" key="1">
    <citation type="journal article" date="2018" name="Sci. Rep.">
        <title>Genome sequence of the cauliflower mushroom Sparassis crispa (Hanabiratake) and its association with beneficial usage.</title>
        <authorList>
            <person name="Kiyama R."/>
            <person name="Furutani Y."/>
            <person name="Kawaguchi K."/>
            <person name="Nakanishi T."/>
        </authorList>
    </citation>
    <scope>NUCLEOTIDE SEQUENCE [LARGE SCALE GENOMIC DNA]</scope>
</reference>
<dbReference type="SUPFAM" id="SSF81383">
    <property type="entry name" value="F-box domain"/>
    <property type="match status" value="1"/>
</dbReference>
<dbReference type="Proteomes" id="UP000287166">
    <property type="component" value="Unassembled WGS sequence"/>
</dbReference>
<gene>
    <name evidence="1" type="ORF">SCP_1900160</name>
</gene>
<keyword evidence="2" id="KW-1185">Reference proteome</keyword>
<proteinExistence type="predicted"/>
<dbReference type="OrthoDB" id="2793270at2759"/>
<dbReference type="SUPFAM" id="SSF52047">
    <property type="entry name" value="RNI-like"/>
    <property type="match status" value="1"/>
</dbReference>
<dbReference type="Gene3D" id="3.80.10.10">
    <property type="entry name" value="Ribonuclease Inhibitor"/>
    <property type="match status" value="1"/>
</dbReference>
<protein>
    <recommendedName>
        <fullName evidence="3">F-box domain-containing protein</fullName>
    </recommendedName>
</protein>